<dbReference type="SUPFAM" id="SSF50475">
    <property type="entry name" value="FMN-binding split barrel"/>
    <property type="match status" value="1"/>
</dbReference>
<dbReference type="EMBL" id="CP046916">
    <property type="protein sequence ID" value="QGZ66920.1"/>
    <property type="molecule type" value="Genomic_DNA"/>
</dbReference>
<dbReference type="AlphaFoldDB" id="A0A7Z2JKX1"/>
<protein>
    <submittedName>
        <fullName evidence="4">Flavin reductase</fullName>
    </submittedName>
</protein>
<comment type="similarity">
    <text evidence="1">Belongs to the non-flavoprotein flavin reductase family.</text>
</comment>
<dbReference type="Pfam" id="PF01613">
    <property type="entry name" value="Flavin_Reduct"/>
    <property type="match status" value="1"/>
</dbReference>
<dbReference type="GO" id="GO:0010181">
    <property type="term" value="F:FMN binding"/>
    <property type="evidence" value="ECO:0007669"/>
    <property type="project" value="InterPro"/>
</dbReference>
<dbReference type="Proteomes" id="UP000433577">
    <property type="component" value="Chromosome 4"/>
</dbReference>
<dbReference type="KEGG" id="pacs:FAZ98_33540"/>
<dbReference type="PANTHER" id="PTHR30466">
    <property type="entry name" value="FLAVIN REDUCTASE"/>
    <property type="match status" value="1"/>
</dbReference>
<accession>A0A7Z2JKX1</accession>
<evidence type="ECO:0000256" key="2">
    <source>
        <dbReference type="ARBA" id="ARBA00023002"/>
    </source>
</evidence>
<evidence type="ECO:0000313" key="4">
    <source>
        <dbReference type="EMBL" id="QGZ66920.1"/>
    </source>
</evidence>
<dbReference type="InterPro" id="IPR012349">
    <property type="entry name" value="Split_barrel_FMN-bd"/>
</dbReference>
<dbReference type="Gene3D" id="2.30.110.10">
    <property type="entry name" value="Electron Transport, Fmn-binding Protein, Chain A"/>
    <property type="match status" value="1"/>
</dbReference>
<evidence type="ECO:0000259" key="3">
    <source>
        <dbReference type="SMART" id="SM00903"/>
    </source>
</evidence>
<proteinExistence type="inferred from homology"/>
<dbReference type="GO" id="GO:0042602">
    <property type="term" value="F:riboflavin reductase (NADPH) activity"/>
    <property type="evidence" value="ECO:0007669"/>
    <property type="project" value="TreeGrafter"/>
</dbReference>
<name>A0A7Z2JKX1_9BURK</name>
<feature type="domain" description="Flavin reductase like" evidence="3">
    <location>
        <begin position="23"/>
        <end position="172"/>
    </location>
</feature>
<dbReference type="PANTHER" id="PTHR30466:SF11">
    <property type="entry name" value="FLAVIN-DEPENDENT MONOOXYGENASE, REDUCTASE SUBUNIT HSAB"/>
    <property type="match status" value="1"/>
</dbReference>
<keyword evidence="2" id="KW-0560">Oxidoreductase</keyword>
<gene>
    <name evidence="4" type="ORF">FAZ98_33540</name>
</gene>
<evidence type="ECO:0000313" key="5">
    <source>
        <dbReference type="Proteomes" id="UP000433577"/>
    </source>
</evidence>
<dbReference type="InterPro" id="IPR002563">
    <property type="entry name" value="Flavin_Rdtase-like_dom"/>
</dbReference>
<keyword evidence="5" id="KW-1185">Reference proteome</keyword>
<dbReference type="InterPro" id="IPR050268">
    <property type="entry name" value="NADH-dep_flavin_reductase"/>
</dbReference>
<organism evidence="4 5">
    <name type="scientific">Paraburkholderia acidisoli</name>
    <dbReference type="NCBI Taxonomy" id="2571748"/>
    <lineage>
        <taxon>Bacteria</taxon>
        <taxon>Pseudomonadati</taxon>
        <taxon>Pseudomonadota</taxon>
        <taxon>Betaproteobacteria</taxon>
        <taxon>Burkholderiales</taxon>
        <taxon>Burkholderiaceae</taxon>
        <taxon>Paraburkholderia</taxon>
    </lineage>
</organism>
<reference evidence="4 5" key="1">
    <citation type="submission" date="2019-12" db="EMBL/GenBank/DDBJ databases">
        <title>Paraburkholderia acidiphila 7Q-K02 sp. nov and Paraburkholderia acidisoli DHF22 sp. nov., two strains isolated from forest soil.</title>
        <authorList>
            <person name="Gao Z."/>
            <person name="Qiu L."/>
        </authorList>
    </citation>
    <scope>NUCLEOTIDE SEQUENCE [LARGE SCALE GENOMIC DNA]</scope>
    <source>
        <strain evidence="4 5">DHF22</strain>
    </source>
</reference>
<sequence length="179" mass="19497">MQREARNAIEDAAALSCNFVKAMRGFAGAVCVVTVADGEQRSGFTATSVSSFSAQPPMVVASMKATSSSAALLERTRRFGVNLLRADQRAIAERFTGFRGEEGEARYGDDEWVHISTQGAPLLVESAVAMDCEVDELIVRHGHLLVIGRVRAVLRDESVPRPLVYWQGRYTAPSHGSER</sequence>
<dbReference type="OrthoDB" id="8525727at2"/>
<dbReference type="SMART" id="SM00903">
    <property type="entry name" value="Flavin_Reduct"/>
    <property type="match status" value="1"/>
</dbReference>
<evidence type="ECO:0000256" key="1">
    <source>
        <dbReference type="ARBA" id="ARBA00008898"/>
    </source>
</evidence>